<evidence type="ECO:0000256" key="9">
    <source>
        <dbReference type="ARBA" id="ARBA00022786"/>
    </source>
</evidence>
<dbReference type="GO" id="GO:0006511">
    <property type="term" value="P:ubiquitin-dependent protein catabolic process"/>
    <property type="evidence" value="ECO:0007669"/>
    <property type="project" value="InterPro"/>
</dbReference>
<feature type="compositionally biased region" description="Polar residues" evidence="11">
    <location>
        <begin position="37"/>
        <end position="51"/>
    </location>
</feature>
<accession>A0A427Y7Z2</accession>
<evidence type="ECO:0000256" key="2">
    <source>
        <dbReference type="ARBA" id="ARBA00004123"/>
    </source>
</evidence>
<feature type="compositionally biased region" description="Low complexity" evidence="11">
    <location>
        <begin position="73"/>
        <end position="85"/>
    </location>
</feature>
<evidence type="ECO:0000256" key="5">
    <source>
        <dbReference type="ARBA" id="ARBA00007434"/>
    </source>
</evidence>
<dbReference type="InterPro" id="IPR003613">
    <property type="entry name" value="Ubox_domain"/>
</dbReference>
<feature type="compositionally biased region" description="Low complexity" evidence="11">
    <location>
        <begin position="54"/>
        <end position="64"/>
    </location>
</feature>
<dbReference type="AlphaFoldDB" id="A0A427Y7Z2"/>
<evidence type="ECO:0000256" key="1">
    <source>
        <dbReference type="ARBA" id="ARBA00000900"/>
    </source>
</evidence>
<evidence type="ECO:0000256" key="4">
    <source>
        <dbReference type="ARBA" id="ARBA00004906"/>
    </source>
</evidence>
<dbReference type="InterPro" id="IPR045132">
    <property type="entry name" value="UBE4"/>
</dbReference>
<dbReference type="GO" id="GO:0000151">
    <property type="term" value="C:ubiquitin ligase complex"/>
    <property type="evidence" value="ECO:0007669"/>
    <property type="project" value="InterPro"/>
</dbReference>
<dbReference type="FunFam" id="3.30.40.10:FF:000055">
    <property type="entry name" value="Ubiquitin conjugation factor e4 a"/>
    <property type="match status" value="1"/>
</dbReference>
<evidence type="ECO:0000313" key="13">
    <source>
        <dbReference type="EMBL" id="RSH87212.1"/>
    </source>
</evidence>
<keyword evidence="7" id="KW-0963">Cytoplasm</keyword>
<dbReference type="EC" id="2.3.2.27" evidence="6"/>
<keyword evidence="9" id="KW-0833">Ubl conjugation pathway</keyword>
<comment type="similarity">
    <text evidence="5">Belongs to the ubiquitin conjugation factor E4 family.</text>
</comment>
<dbReference type="PANTHER" id="PTHR13931">
    <property type="entry name" value="UBIQUITINATION FACTOR E4"/>
    <property type="match status" value="1"/>
</dbReference>
<keyword evidence="8" id="KW-0808">Transferase</keyword>
<evidence type="ECO:0000256" key="10">
    <source>
        <dbReference type="ARBA" id="ARBA00023242"/>
    </source>
</evidence>
<reference evidence="13 14" key="1">
    <citation type="submission" date="2018-11" db="EMBL/GenBank/DDBJ databases">
        <title>Genome sequence of Saitozyma podzolica DSM 27192.</title>
        <authorList>
            <person name="Aliyu H."/>
            <person name="Gorte O."/>
            <person name="Ochsenreither K."/>
        </authorList>
    </citation>
    <scope>NUCLEOTIDE SEQUENCE [LARGE SCALE GENOMIC DNA]</scope>
    <source>
        <strain evidence="13 14">DSM 27192</strain>
    </source>
</reference>
<dbReference type="InterPro" id="IPR019474">
    <property type="entry name" value="Ub_conjug_fac_E4_core"/>
</dbReference>
<evidence type="ECO:0000256" key="6">
    <source>
        <dbReference type="ARBA" id="ARBA00012483"/>
    </source>
</evidence>
<dbReference type="Proteomes" id="UP000279259">
    <property type="component" value="Unassembled WGS sequence"/>
</dbReference>
<feature type="region of interest" description="Disordered" evidence="11">
    <location>
        <begin position="292"/>
        <end position="312"/>
    </location>
</feature>
<keyword evidence="14" id="KW-1185">Reference proteome</keyword>
<dbReference type="GO" id="GO:0005634">
    <property type="term" value="C:nucleus"/>
    <property type="evidence" value="ECO:0007669"/>
    <property type="project" value="UniProtKB-SubCell"/>
</dbReference>
<keyword evidence="10" id="KW-0539">Nucleus</keyword>
<dbReference type="EMBL" id="RSCD01000017">
    <property type="protein sequence ID" value="RSH87212.1"/>
    <property type="molecule type" value="Genomic_DNA"/>
</dbReference>
<dbReference type="PROSITE" id="PS51698">
    <property type="entry name" value="U_BOX"/>
    <property type="match status" value="1"/>
</dbReference>
<evidence type="ECO:0000259" key="12">
    <source>
        <dbReference type="PROSITE" id="PS51698"/>
    </source>
</evidence>
<dbReference type="Pfam" id="PF10408">
    <property type="entry name" value="Ufd2P_core"/>
    <property type="match status" value="1"/>
</dbReference>
<evidence type="ECO:0000313" key="14">
    <source>
        <dbReference type="Proteomes" id="UP000279259"/>
    </source>
</evidence>
<dbReference type="GO" id="GO:0005737">
    <property type="term" value="C:cytoplasm"/>
    <property type="evidence" value="ECO:0007669"/>
    <property type="project" value="UniProtKB-SubCell"/>
</dbReference>
<dbReference type="SMART" id="SM00504">
    <property type="entry name" value="Ubox"/>
    <property type="match status" value="1"/>
</dbReference>
<proteinExistence type="inferred from homology"/>
<feature type="region of interest" description="Disordered" evidence="11">
    <location>
        <begin position="1"/>
        <end position="130"/>
    </location>
</feature>
<dbReference type="UniPathway" id="UPA00143"/>
<name>A0A427Y7Z2_9TREE</name>
<comment type="catalytic activity">
    <reaction evidence="1">
        <text>S-ubiquitinyl-[E2 ubiquitin-conjugating enzyme]-L-cysteine + [acceptor protein]-L-lysine = [E2 ubiquitin-conjugating enzyme]-L-cysteine + N(6)-ubiquitinyl-[acceptor protein]-L-lysine.</text>
        <dbReference type="EC" id="2.3.2.27"/>
    </reaction>
</comment>
<sequence length="1123" mass="125929">MSAPSGDQGSDNSPSGGQQQLSDADKIRLKRLARLGTPSTPSAQAPTSTVPANEPSSEPESTSSIQLEPHRQPSASSSRLLSSPLPSAPSPSPAARSATPVAKPSSLGKRPIPAASPKSESVGPRVVSTPQASRPLVPYTQWETEKISAVFSVILDSSDWRLCWLKDLAGELRSESHPLETTLDLADRLLIARLDDPDILTILAGLPTGETVFDYLTGAWKRLYAANREQNRLAFSPSEKSSWTACFEKLRSLIISYCGMTLEDPSMFPQPSEKPTGPAEFLPLLLSLTPTTSSSGDLLTSTASTPSTRGPLQPDEVLPFIGDLGANFDRDTLADVITPTLSLFFQEWFKLSPTPDIMGNEWRRYLGAVATLVQVKQIAALLPSLPVWVAPEVTAPRVEWQSLLGPLTRLSVYPREFAEIWKTYFSNPTERKVADFDANKDNLRHAMGSLHTSLFNIYNAIVRASSESREGTLDFFALVIRLNEKRAGMRVDPRTVSSDGFMTNLQVVLLKLFEPVMDITFSKIDKVDPEYFRTSKRVNITDETKIKATKEEADDYYIDKPANFISDLFFLLNAFQHLGLVKTIGNRGRAEKNISEIEKELKRAEASRADWNTPALQAQGDAAIKKLKSDIATLHASCHAYDTQLLDKSLVRLNVSYLGFLMTWLVRLVDPKHLHPTTTISLPLPANSPQTFRMLPEYLFDNVAEYFEFLARYDPDALDDADKDTLITFIITFLSPDYVNNPFLKAKLVAILSYGLWPMGYWRKGALYDRLSVHNLSTQYLMPTLIRFFIDVEMTGGHTQFWDKFNFRRDVSRIFKSMWANPLHREAFEQSRRDDFDQFIKFINMLMSDTTFHLEESLTNLAKINSLSAQMNQDSFASLPQAERDDTASQLRQAEGQAPFHTQMGLDHVELIRDFTATTREPFVTPEIVDRLAAALDQNLVLLVGSKMQELKVADPDKFSFKPKRLLAAIAQIYLNLSEETDFIRAVANDGRSYSKELFERFARVLKHRAIMTEGEVGEVVSFAQKVEDMRATIEIEDEREIPDEFLDPLLSTLMRDPVTLPVSRVVIDRSTIRTHLLSKEVDPFNNVPLKLEDVIPNSELKTQIEAWVAEGKIGRTTVDVDM</sequence>
<dbReference type="Gene3D" id="3.30.40.10">
    <property type="entry name" value="Zinc/RING finger domain, C3HC4 (zinc finger)"/>
    <property type="match status" value="1"/>
</dbReference>
<evidence type="ECO:0000256" key="7">
    <source>
        <dbReference type="ARBA" id="ARBA00022490"/>
    </source>
</evidence>
<evidence type="ECO:0000256" key="11">
    <source>
        <dbReference type="SAM" id="MobiDB-lite"/>
    </source>
</evidence>
<comment type="subcellular location">
    <subcellularLocation>
        <location evidence="3">Cytoplasm</location>
    </subcellularLocation>
    <subcellularLocation>
        <location evidence="2">Nucleus</location>
    </subcellularLocation>
</comment>
<dbReference type="PANTHER" id="PTHR13931:SF2">
    <property type="entry name" value="UBIQUITIN CONJUGATION FACTOR E4 B"/>
    <property type="match status" value="1"/>
</dbReference>
<feature type="domain" description="U-box" evidence="12">
    <location>
        <begin position="1041"/>
        <end position="1115"/>
    </location>
</feature>
<organism evidence="13 14">
    <name type="scientific">Saitozyma podzolica</name>
    <dbReference type="NCBI Taxonomy" id="1890683"/>
    <lineage>
        <taxon>Eukaryota</taxon>
        <taxon>Fungi</taxon>
        <taxon>Dikarya</taxon>
        <taxon>Basidiomycota</taxon>
        <taxon>Agaricomycotina</taxon>
        <taxon>Tremellomycetes</taxon>
        <taxon>Tremellales</taxon>
        <taxon>Trimorphomycetaceae</taxon>
        <taxon>Saitozyma</taxon>
    </lineage>
</organism>
<dbReference type="GO" id="GO:0000209">
    <property type="term" value="P:protein polyubiquitination"/>
    <property type="evidence" value="ECO:0007669"/>
    <property type="project" value="TreeGrafter"/>
</dbReference>
<feature type="compositionally biased region" description="Low complexity" evidence="11">
    <location>
        <begin position="292"/>
        <end position="305"/>
    </location>
</feature>
<dbReference type="InterPro" id="IPR013083">
    <property type="entry name" value="Znf_RING/FYVE/PHD"/>
</dbReference>
<evidence type="ECO:0000256" key="3">
    <source>
        <dbReference type="ARBA" id="ARBA00004496"/>
    </source>
</evidence>
<dbReference type="GO" id="GO:0036503">
    <property type="term" value="P:ERAD pathway"/>
    <property type="evidence" value="ECO:0007669"/>
    <property type="project" value="InterPro"/>
</dbReference>
<protein>
    <recommendedName>
        <fullName evidence="6">RING-type E3 ubiquitin transferase</fullName>
        <ecNumber evidence="6">2.3.2.27</ecNumber>
    </recommendedName>
</protein>
<evidence type="ECO:0000256" key="8">
    <source>
        <dbReference type="ARBA" id="ARBA00022679"/>
    </source>
</evidence>
<feature type="compositionally biased region" description="Polar residues" evidence="11">
    <location>
        <begin position="1"/>
        <end position="22"/>
    </location>
</feature>
<dbReference type="SUPFAM" id="SSF57850">
    <property type="entry name" value="RING/U-box"/>
    <property type="match status" value="1"/>
</dbReference>
<gene>
    <name evidence="13" type="ORF">EHS25_003121</name>
</gene>
<dbReference type="OrthoDB" id="20295at2759"/>
<dbReference type="Pfam" id="PF04564">
    <property type="entry name" value="U-box"/>
    <property type="match status" value="1"/>
</dbReference>
<dbReference type="STRING" id="1890683.A0A427Y7Z2"/>
<comment type="pathway">
    <text evidence="4">Protein modification; protein ubiquitination.</text>
</comment>
<dbReference type="GO" id="GO:0034450">
    <property type="term" value="F:ubiquitin-ubiquitin ligase activity"/>
    <property type="evidence" value="ECO:0007669"/>
    <property type="project" value="InterPro"/>
</dbReference>
<comment type="caution">
    <text evidence="13">The sequence shown here is derived from an EMBL/GenBank/DDBJ whole genome shotgun (WGS) entry which is preliminary data.</text>
</comment>